<dbReference type="PANTHER" id="PTHR43522">
    <property type="entry name" value="TRANSKETOLASE"/>
    <property type="match status" value="1"/>
</dbReference>
<organism evidence="2">
    <name type="scientific">marine metagenome</name>
    <dbReference type="NCBI Taxonomy" id="408172"/>
    <lineage>
        <taxon>unclassified sequences</taxon>
        <taxon>metagenomes</taxon>
        <taxon>ecological metagenomes</taxon>
    </lineage>
</organism>
<gene>
    <name evidence="2" type="ORF">METZ01_LOCUS495203</name>
</gene>
<feature type="non-terminal residue" evidence="2">
    <location>
        <position position="236"/>
    </location>
</feature>
<dbReference type="GO" id="GO:0006098">
    <property type="term" value="P:pentose-phosphate shunt"/>
    <property type="evidence" value="ECO:0007669"/>
    <property type="project" value="TreeGrafter"/>
</dbReference>
<proteinExistence type="predicted"/>
<evidence type="ECO:0000313" key="2">
    <source>
        <dbReference type="EMBL" id="SVE42349.1"/>
    </source>
</evidence>
<dbReference type="PANTHER" id="PTHR43522:SF2">
    <property type="entry name" value="TRANSKETOLASE 1-RELATED"/>
    <property type="match status" value="1"/>
</dbReference>
<dbReference type="GO" id="GO:0005829">
    <property type="term" value="C:cytosol"/>
    <property type="evidence" value="ECO:0007669"/>
    <property type="project" value="TreeGrafter"/>
</dbReference>
<dbReference type="Gene3D" id="3.40.50.970">
    <property type="match status" value="1"/>
</dbReference>
<dbReference type="SUPFAM" id="SSF52518">
    <property type="entry name" value="Thiamin diphosphate-binding fold (THDP-binding)"/>
    <property type="match status" value="1"/>
</dbReference>
<protein>
    <recommendedName>
        <fullName evidence="1">Transketolase N-terminal domain-containing protein</fullName>
    </recommendedName>
</protein>
<dbReference type="InterPro" id="IPR029061">
    <property type="entry name" value="THDP-binding"/>
</dbReference>
<evidence type="ECO:0000259" key="1">
    <source>
        <dbReference type="Pfam" id="PF00456"/>
    </source>
</evidence>
<feature type="non-terminal residue" evidence="2">
    <location>
        <position position="1"/>
    </location>
</feature>
<feature type="domain" description="Transketolase N-terminal" evidence="1">
    <location>
        <begin position="1"/>
        <end position="189"/>
    </location>
</feature>
<dbReference type="InterPro" id="IPR005474">
    <property type="entry name" value="Transketolase_N"/>
</dbReference>
<dbReference type="EMBL" id="UINC01216273">
    <property type="protein sequence ID" value="SVE42349.1"/>
    <property type="molecule type" value="Genomic_DNA"/>
</dbReference>
<dbReference type="GO" id="GO:0004802">
    <property type="term" value="F:transketolase activity"/>
    <property type="evidence" value="ECO:0007669"/>
    <property type="project" value="TreeGrafter"/>
</dbReference>
<sequence length="236" mass="26363">AVAEKILSTKFGSDIVNHFTYVLHGDGDIQEPVAQGSIACAGHWGLSKLIAFYDSNEAQISGKVSRSDSTDYAKMYEAHGWHVQVIDGHNHDAIRSAIRVAHMEIEKPSVIIGETIMANGCATVEGDYNTHGAPLSPEEIYNTKKKLGLNPDEFFQISNDVLDDFRASFDYAKQEVDAWKEHLKQKCSDSKFQRTWELSKNLSIPEDVNWPLFEYGKTIATRKVWGSVIESMAPIV</sequence>
<name>A0A383DDI8_9ZZZZ</name>
<reference evidence="2" key="1">
    <citation type="submission" date="2018-05" db="EMBL/GenBank/DDBJ databases">
        <authorList>
            <person name="Lanie J.A."/>
            <person name="Ng W.-L."/>
            <person name="Kazmierczak K.M."/>
            <person name="Andrzejewski T.M."/>
            <person name="Davidsen T.M."/>
            <person name="Wayne K.J."/>
            <person name="Tettelin H."/>
            <person name="Glass J.I."/>
            <person name="Rusch D."/>
            <person name="Podicherti R."/>
            <person name="Tsui H.-C.T."/>
            <person name="Winkler M.E."/>
        </authorList>
    </citation>
    <scope>NUCLEOTIDE SEQUENCE</scope>
</reference>
<dbReference type="Pfam" id="PF00456">
    <property type="entry name" value="Transketolase_N"/>
    <property type="match status" value="1"/>
</dbReference>
<dbReference type="AlphaFoldDB" id="A0A383DDI8"/>
<dbReference type="InterPro" id="IPR033247">
    <property type="entry name" value="Transketolase_fam"/>
</dbReference>
<accession>A0A383DDI8</accession>